<keyword evidence="1" id="KW-1133">Transmembrane helix</keyword>
<keyword evidence="1" id="KW-0472">Membrane</keyword>
<evidence type="ECO:0000313" key="3">
    <source>
        <dbReference type="Proteomes" id="UP000253961"/>
    </source>
</evidence>
<name>A0A369PT30_9SPHI</name>
<gene>
    <name evidence="2" type="ORF">DU508_23480</name>
</gene>
<feature type="transmembrane region" description="Helical" evidence="1">
    <location>
        <begin position="20"/>
        <end position="39"/>
    </location>
</feature>
<protein>
    <submittedName>
        <fullName evidence="2">Uncharacterized protein</fullName>
    </submittedName>
</protein>
<dbReference type="AlphaFoldDB" id="A0A369PT30"/>
<sequence>MGHEGKLPSLFKEGGVKGGALAGVVLLCALVLSSLQVSVMTKQSVLPMSFLNFLAAGKAPTFFLIKR</sequence>
<evidence type="ECO:0000256" key="1">
    <source>
        <dbReference type="SAM" id="Phobius"/>
    </source>
</evidence>
<dbReference type="Proteomes" id="UP000253961">
    <property type="component" value="Unassembled WGS sequence"/>
</dbReference>
<keyword evidence="1" id="KW-0812">Transmembrane</keyword>
<dbReference type="EMBL" id="QPKV01000018">
    <property type="protein sequence ID" value="RDC54117.1"/>
    <property type="molecule type" value="Genomic_DNA"/>
</dbReference>
<proteinExistence type="predicted"/>
<organism evidence="2 3">
    <name type="scientific">Pedobacter chinensis</name>
    <dbReference type="NCBI Taxonomy" id="2282421"/>
    <lineage>
        <taxon>Bacteria</taxon>
        <taxon>Pseudomonadati</taxon>
        <taxon>Bacteroidota</taxon>
        <taxon>Sphingobacteriia</taxon>
        <taxon>Sphingobacteriales</taxon>
        <taxon>Sphingobacteriaceae</taxon>
        <taxon>Pedobacter</taxon>
    </lineage>
</organism>
<keyword evidence="3" id="KW-1185">Reference proteome</keyword>
<accession>A0A369PT30</accession>
<comment type="caution">
    <text evidence="2">The sequence shown here is derived from an EMBL/GenBank/DDBJ whole genome shotgun (WGS) entry which is preliminary data.</text>
</comment>
<evidence type="ECO:0000313" key="2">
    <source>
        <dbReference type="EMBL" id="RDC54117.1"/>
    </source>
</evidence>
<reference evidence="2 3" key="1">
    <citation type="submission" date="2018-07" db="EMBL/GenBank/DDBJ databases">
        <title>Pedobacter sp. nov., isolated from soil.</title>
        <authorList>
            <person name="Zhou L.Y."/>
            <person name="Du Z.J."/>
        </authorList>
    </citation>
    <scope>NUCLEOTIDE SEQUENCE [LARGE SCALE GENOMIC DNA]</scope>
    <source>
        <strain evidence="2 3">JDX94</strain>
    </source>
</reference>